<name>A0A9D7XIL1_9BACT</name>
<evidence type="ECO:0000313" key="10">
    <source>
        <dbReference type="Proteomes" id="UP000886657"/>
    </source>
</evidence>
<keyword evidence="5 6" id="KW-0472">Membrane</keyword>
<feature type="domain" description="MacB-like periplasmic core" evidence="8">
    <location>
        <begin position="43"/>
        <end position="249"/>
    </location>
</feature>
<reference evidence="9" key="1">
    <citation type="submission" date="2020-10" db="EMBL/GenBank/DDBJ databases">
        <title>Connecting structure to function with the recovery of over 1000 high-quality activated sludge metagenome-assembled genomes encoding full-length rRNA genes using long-read sequencing.</title>
        <authorList>
            <person name="Singleton C.M."/>
            <person name="Petriglieri F."/>
            <person name="Kristensen J.M."/>
            <person name="Kirkegaard R.H."/>
            <person name="Michaelsen T.Y."/>
            <person name="Andersen M.H."/>
            <person name="Karst S.M."/>
            <person name="Dueholm M.S."/>
            <person name="Nielsen P.H."/>
            <person name="Albertsen M."/>
        </authorList>
    </citation>
    <scope>NUCLEOTIDE SEQUENCE</scope>
    <source>
        <strain evidence="9">Skiv_18-Q3-R9-52_MAXAC.067</strain>
    </source>
</reference>
<keyword evidence="4 6" id="KW-1133">Transmembrane helix</keyword>
<sequence>MILGLLLAAPFLAYLAWLIWALVAYPIPLGYNLRSLWQRKLSSFSTAAAIALVVGIFVVVLSLAQGLSVAFVSSGRPDQALVLRPNARFELNSSIERDRMRILKVHPLLKRDAEGPMASAEVVVVKLFPMADGTDTNVTVRGLEARGITLRPQVRLVQGRWFRPGLSEVVVPRKMQGRFPSLELGRNLRMGGRDWQIVGTFDAGGASYESEVWSNVNDVMQAFRRESYSAMLARLESPERVEGFLKAVEDDKRLKLEVIRETDYFKELTKAGDPIKILGNLITLILTGAAIFAAMNTMYAAVAGRTKEIGTLRALGFRQREILASFQWESIFLCLTGGLLGSGLALFANGIQTGTTSFETFSDVSFAFTITPGLMAQGVAFSLVMGLLGGFLPAWRASRIPLTEAMKGG</sequence>
<accession>A0A9D7XIL1</accession>
<dbReference type="GO" id="GO:0005886">
    <property type="term" value="C:plasma membrane"/>
    <property type="evidence" value="ECO:0007669"/>
    <property type="project" value="UniProtKB-SubCell"/>
</dbReference>
<dbReference type="InterPro" id="IPR025857">
    <property type="entry name" value="MacB_PCD"/>
</dbReference>
<feature type="domain" description="ABC3 transporter permease C-terminal" evidence="7">
    <location>
        <begin position="281"/>
        <end position="401"/>
    </location>
</feature>
<dbReference type="AlphaFoldDB" id="A0A9D7XIL1"/>
<dbReference type="EMBL" id="JADKIO010000006">
    <property type="protein sequence ID" value="MBK9796803.1"/>
    <property type="molecule type" value="Genomic_DNA"/>
</dbReference>
<feature type="transmembrane region" description="Helical" evidence="6">
    <location>
        <begin position="41"/>
        <end position="64"/>
    </location>
</feature>
<evidence type="ECO:0000259" key="8">
    <source>
        <dbReference type="Pfam" id="PF12704"/>
    </source>
</evidence>
<evidence type="ECO:0000256" key="2">
    <source>
        <dbReference type="ARBA" id="ARBA00022475"/>
    </source>
</evidence>
<gene>
    <name evidence="9" type="ORF">IPP58_09950</name>
</gene>
<feature type="transmembrane region" description="Helical" evidence="6">
    <location>
        <begin position="6"/>
        <end position="29"/>
    </location>
</feature>
<comment type="subcellular location">
    <subcellularLocation>
        <location evidence="1">Cell membrane</location>
        <topology evidence="1">Multi-pass membrane protein</topology>
    </subcellularLocation>
</comment>
<feature type="transmembrane region" description="Helical" evidence="6">
    <location>
        <begin position="366"/>
        <end position="392"/>
    </location>
</feature>
<keyword evidence="2" id="KW-1003">Cell membrane</keyword>
<evidence type="ECO:0000256" key="4">
    <source>
        <dbReference type="ARBA" id="ARBA00022989"/>
    </source>
</evidence>
<protein>
    <submittedName>
        <fullName evidence="9">ABC transporter permease</fullName>
    </submittedName>
</protein>
<feature type="transmembrane region" description="Helical" evidence="6">
    <location>
        <begin position="277"/>
        <end position="302"/>
    </location>
</feature>
<comment type="caution">
    <text evidence="9">The sequence shown here is derived from an EMBL/GenBank/DDBJ whole genome shotgun (WGS) entry which is preliminary data.</text>
</comment>
<dbReference type="Pfam" id="PF02687">
    <property type="entry name" value="FtsX"/>
    <property type="match status" value="1"/>
</dbReference>
<dbReference type="Pfam" id="PF12704">
    <property type="entry name" value="MacB_PCD"/>
    <property type="match status" value="1"/>
</dbReference>
<evidence type="ECO:0000256" key="6">
    <source>
        <dbReference type="SAM" id="Phobius"/>
    </source>
</evidence>
<evidence type="ECO:0000256" key="3">
    <source>
        <dbReference type="ARBA" id="ARBA00022692"/>
    </source>
</evidence>
<feature type="transmembrane region" description="Helical" evidence="6">
    <location>
        <begin position="322"/>
        <end position="346"/>
    </location>
</feature>
<dbReference type="Proteomes" id="UP000886657">
    <property type="component" value="Unassembled WGS sequence"/>
</dbReference>
<dbReference type="InterPro" id="IPR051125">
    <property type="entry name" value="ABC-4/HrtB_transporter"/>
</dbReference>
<keyword evidence="3 6" id="KW-0812">Transmembrane</keyword>
<dbReference type="PANTHER" id="PTHR43738">
    <property type="entry name" value="ABC TRANSPORTER, MEMBRANE PROTEIN"/>
    <property type="match status" value="1"/>
</dbReference>
<evidence type="ECO:0000259" key="7">
    <source>
        <dbReference type="Pfam" id="PF02687"/>
    </source>
</evidence>
<organism evidence="9 10">
    <name type="scientific">Candidatus Geothrix skivensis</name>
    <dbReference type="NCBI Taxonomy" id="2954439"/>
    <lineage>
        <taxon>Bacteria</taxon>
        <taxon>Pseudomonadati</taxon>
        <taxon>Acidobacteriota</taxon>
        <taxon>Holophagae</taxon>
        <taxon>Holophagales</taxon>
        <taxon>Holophagaceae</taxon>
        <taxon>Geothrix</taxon>
    </lineage>
</organism>
<evidence type="ECO:0000256" key="1">
    <source>
        <dbReference type="ARBA" id="ARBA00004651"/>
    </source>
</evidence>
<evidence type="ECO:0000256" key="5">
    <source>
        <dbReference type="ARBA" id="ARBA00023136"/>
    </source>
</evidence>
<proteinExistence type="predicted"/>
<evidence type="ECO:0000313" key="9">
    <source>
        <dbReference type="EMBL" id="MBK9796803.1"/>
    </source>
</evidence>
<dbReference type="InterPro" id="IPR003838">
    <property type="entry name" value="ABC3_permease_C"/>
</dbReference>
<dbReference type="PANTHER" id="PTHR43738:SF3">
    <property type="entry name" value="ABC TRANSPORTER PERMEASE"/>
    <property type="match status" value="1"/>
</dbReference>